<comment type="caution">
    <text evidence="2">The sequence shown here is derived from an EMBL/GenBank/DDBJ whole genome shotgun (WGS) entry which is preliminary data.</text>
</comment>
<gene>
    <name evidence="2" type="ORF">LNINA_LOCUS371</name>
</gene>
<dbReference type="AlphaFoldDB" id="A0AAV1IT44"/>
<dbReference type="EMBL" id="CAVLEF010000001">
    <property type="protein sequence ID" value="CAK1540309.1"/>
    <property type="molecule type" value="Genomic_DNA"/>
</dbReference>
<proteinExistence type="predicted"/>
<keyword evidence="3" id="KW-1185">Reference proteome</keyword>
<evidence type="ECO:0000313" key="3">
    <source>
        <dbReference type="Proteomes" id="UP001497472"/>
    </source>
</evidence>
<dbReference type="Proteomes" id="UP001497472">
    <property type="component" value="Unassembled WGS sequence"/>
</dbReference>
<evidence type="ECO:0000313" key="2">
    <source>
        <dbReference type="EMBL" id="CAK1540309.1"/>
    </source>
</evidence>
<protein>
    <submittedName>
        <fullName evidence="2">Uncharacterized protein</fullName>
    </submittedName>
</protein>
<sequence length="108" mass="11677">MLSIDPVCCSAESTHLLWGWLPAEPPPGEGSPGAAPPADKAEKARKKQGRSYMLLRLDFLQLSLFSLPLLLAELPLHQPPTQVADSVASPGQTGFAAKLAWYETFDAY</sequence>
<name>A0AAV1IT44_9NEOP</name>
<organism evidence="2 3">
    <name type="scientific">Leptosia nina</name>
    <dbReference type="NCBI Taxonomy" id="320188"/>
    <lineage>
        <taxon>Eukaryota</taxon>
        <taxon>Metazoa</taxon>
        <taxon>Ecdysozoa</taxon>
        <taxon>Arthropoda</taxon>
        <taxon>Hexapoda</taxon>
        <taxon>Insecta</taxon>
        <taxon>Pterygota</taxon>
        <taxon>Neoptera</taxon>
        <taxon>Endopterygota</taxon>
        <taxon>Lepidoptera</taxon>
        <taxon>Glossata</taxon>
        <taxon>Ditrysia</taxon>
        <taxon>Papilionoidea</taxon>
        <taxon>Pieridae</taxon>
        <taxon>Pierinae</taxon>
        <taxon>Leptosia</taxon>
    </lineage>
</organism>
<evidence type="ECO:0000256" key="1">
    <source>
        <dbReference type="SAM" id="MobiDB-lite"/>
    </source>
</evidence>
<accession>A0AAV1IT44</accession>
<feature type="region of interest" description="Disordered" evidence="1">
    <location>
        <begin position="21"/>
        <end position="45"/>
    </location>
</feature>
<reference evidence="2 3" key="1">
    <citation type="submission" date="2023-11" db="EMBL/GenBank/DDBJ databases">
        <authorList>
            <person name="Okamura Y."/>
        </authorList>
    </citation>
    <scope>NUCLEOTIDE SEQUENCE [LARGE SCALE GENOMIC DNA]</scope>
</reference>